<reference evidence="8" key="1">
    <citation type="submission" date="2019-07" db="EMBL/GenBank/DDBJ databases">
        <title>Genomic Encyclopedia of Type Strains, Phase IV (KMG-IV): sequencing the most valuable type-strain genomes for metagenomic binning, comparative biology and taxonomic classification.</title>
        <authorList>
            <person name="Goeker M."/>
        </authorList>
    </citation>
    <scope>NUCLEOTIDE SEQUENCE</scope>
    <source>
        <strain evidence="8">DSM 44596</strain>
    </source>
</reference>
<accession>A0A652YLQ3</accession>
<dbReference type="InterPro" id="IPR051269">
    <property type="entry name" value="Fe-S_cluster_ET"/>
</dbReference>
<dbReference type="PANTHER" id="PTHR36923">
    <property type="entry name" value="FERREDOXIN"/>
    <property type="match status" value="1"/>
</dbReference>
<keyword evidence="2" id="KW-0813">Transport</keyword>
<evidence type="ECO:0000256" key="4">
    <source>
        <dbReference type="ARBA" id="ARBA00022982"/>
    </source>
</evidence>
<evidence type="ECO:0000256" key="1">
    <source>
        <dbReference type="ARBA" id="ARBA00001927"/>
    </source>
</evidence>
<sequence length="80" mass="8625">MTGSPKRVHIDRGMCEAHALCVEIAPEIFDLVDDDVASCNENPPEALWPKALAAVSACPRQAISIVDELPATSPERSVIR</sequence>
<keyword evidence="5" id="KW-0408">Iron</keyword>
<keyword evidence="3" id="KW-0479">Metal-binding</keyword>
<dbReference type="GO" id="GO:0046872">
    <property type="term" value="F:metal ion binding"/>
    <property type="evidence" value="ECO:0007669"/>
    <property type="project" value="UniProtKB-KW"/>
</dbReference>
<evidence type="ECO:0000256" key="3">
    <source>
        <dbReference type="ARBA" id="ARBA00022723"/>
    </source>
</evidence>
<dbReference type="AlphaFoldDB" id="A0A652YLQ3"/>
<dbReference type="SUPFAM" id="SSF54862">
    <property type="entry name" value="4Fe-4S ferredoxins"/>
    <property type="match status" value="1"/>
</dbReference>
<proteinExistence type="predicted"/>
<comment type="cofactor">
    <cofactor evidence="1">
        <name>[3Fe-4S] cluster</name>
        <dbReference type="ChEBI" id="CHEBI:21137"/>
    </cofactor>
</comment>
<dbReference type="EMBL" id="VNIQ01000006">
    <property type="protein sequence ID" value="TYQ02553.1"/>
    <property type="molecule type" value="Genomic_DNA"/>
</dbReference>
<keyword evidence="4" id="KW-0249">Electron transport</keyword>
<evidence type="ECO:0000313" key="8">
    <source>
        <dbReference type="EMBL" id="TYQ02553.1"/>
    </source>
</evidence>
<comment type="caution">
    <text evidence="8">The sequence shown here is derived from an EMBL/GenBank/DDBJ whole genome shotgun (WGS) entry which is preliminary data.</text>
</comment>
<evidence type="ECO:0000256" key="7">
    <source>
        <dbReference type="ARBA" id="ARBA00023291"/>
    </source>
</evidence>
<gene>
    <name evidence="8" type="ORF">FNL38_106373</name>
</gene>
<dbReference type="GO" id="GO:0051538">
    <property type="term" value="F:3 iron, 4 sulfur cluster binding"/>
    <property type="evidence" value="ECO:0007669"/>
    <property type="project" value="UniProtKB-KW"/>
</dbReference>
<evidence type="ECO:0000256" key="6">
    <source>
        <dbReference type="ARBA" id="ARBA00023014"/>
    </source>
</evidence>
<protein>
    <submittedName>
        <fullName evidence="8">Ferredoxin</fullName>
    </submittedName>
</protein>
<evidence type="ECO:0000256" key="2">
    <source>
        <dbReference type="ARBA" id="ARBA00022448"/>
    </source>
</evidence>
<dbReference type="Gene3D" id="3.30.70.20">
    <property type="match status" value="1"/>
</dbReference>
<organism evidence="8">
    <name type="scientific">Nocardia globerula</name>
    <dbReference type="NCBI Taxonomy" id="1818"/>
    <lineage>
        <taxon>Bacteria</taxon>
        <taxon>Bacillati</taxon>
        <taxon>Actinomycetota</taxon>
        <taxon>Actinomycetes</taxon>
        <taxon>Mycobacteriales</taxon>
        <taxon>Nocardiaceae</taxon>
        <taxon>Nocardia</taxon>
    </lineage>
</organism>
<name>A0A652YLQ3_NOCGL</name>
<keyword evidence="7" id="KW-0003">3Fe-4S</keyword>
<dbReference type="Pfam" id="PF13459">
    <property type="entry name" value="Fer4_15"/>
    <property type="match status" value="1"/>
</dbReference>
<evidence type="ECO:0000256" key="5">
    <source>
        <dbReference type="ARBA" id="ARBA00023004"/>
    </source>
</evidence>
<dbReference type="PANTHER" id="PTHR36923:SF3">
    <property type="entry name" value="FERREDOXIN"/>
    <property type="match status" value="1"/>
</dbReference>
<keyword evidence="6" id="KW-0411">Iron-sulfur</keyword>